<proteinExistence type="predicted"/>
<dbReference type="Proteomes" id="UP000235464">
    <property type="component" value="Chromosome I"/>
</dbReference>
<evidence type="ECO:0000313" key="2">
    <source>
        <dbReference type="Proteomes" id="UP000235464"/>
    </source>
</evidence>
<name>A0A2N9AZT0_STRCX</name>
<organism evidence="1 2">
    <name type="scientific">Streptomyces chartreusis NRRL 3882</name>
    <dbReference type="NCBI Taxonomy" id="1079985"/>
    <lineage>
        <taxon>Bacteria</taxon>
        <taxon>Bacillati</taxon>
        <taxon>Actinomycetota</taxon>
        <taxon>Actinomycetes</taxon>
        <taxon>Kitasatosporales</taxon>
        <taxon>Streptomycetaceae</taxon>
        <taxon>Streptomyces</taxon>
    </lineage>
</organism>
<dbReference type="Pfam" id="PF09344">
    <property type="entry name" value="Cas_CT1975"/>
    <property type="match status" value="1"/>
</dbReference>
<protein>
    <submittedName>
        <fullName evidence="1">CRISPR system Cascade subunit CasC</fullName>
    </submittedName>
</protein>
<sequence>MPAAPTAKEPFFMYIPARFLDLHVLQPVTAANLNRDADNEPKTISFGNATRAFVSPQAWKRPIRLNVEQDLGEHAARTRMVPPLVARKLQEAKWPEELAAFAAAQIVHSAKKDGLQHNDQEGYRTQAMLYLPTDVIDDLVTLCEKHRTALEEALAAHTPKKKIAPVLPAKDLAAHLTRRTTSINLFGRMLAELPAGHVEAAVQMAPAFSTHQSDPQPDFFTAVEDLPQDGDPGSAHLQTAFLTTGCFYRFATINITDLHANLGPAATAATVNTLVELFVQHFILSMPSGKKTSTAPHTVPDLVHYAVRDRRSVSYGAAFEQPVAAAPQGGYTAPARQVLADYAATITRLLGTRHLLAHGHAGTPTKPIKDLGNRHTSFDDLAAACAAAATADLTPAGRP</sequence>
<dbReference type="EMBL" id="LT963352">
    <property type="protein sequence ID" value="SOR76583.1"/>
    <property type="molecule type" value="Genomic_DNA"/>
</dbReference>
<gene>
    <name evidence="1" type="primary">casC</name>
    <name evidence="1" type="ORF">SCNRRL3882_0067</name>
</gene>
<keyword evidence="2" id="KW-1185">Reference proteome</keyword>
<accession>A0A2N9AZT0</accession>
<dbReference type="InterPro" id="IPR010148">
    <property type="entry name" value="CRISPR-assoc_prot_CT1975"/>
</dbReference>
<evidence type="ECO:0000313" key="1">
    <source>
        <dbReference type="EMBL" id="SOR76583.1"/>
    </source>
</evidence>
<reference evidence="2" key="1">
    <citation type="submission" date="2017-11" db="EMBL/GenBank/DDBJ databases">
        <authorList>
            <person name="Wibberg D."/>
        </authorList>
    </citation>
    <scope>NUCLEOTIDE SEQUENCE [LARGE SCALE GENOMIC DNA]</scope>
</reference>
<dbReference type="AlphaFoldDB" id="A0A2N9AZT0"/>
<dbReference type="NCBIfam" id="TIGR01869">
    <property type="entry name" value="casC_Cse4"/>
    <property type="match status" value="1"/>
</dbReference>